<dbReference type="AlphaFoldDB" id="A0A6J7LF64"/>
<evidence type="ECO:0000256" key="1">
    <source>
        <dbReference type="SAM" id="Phobius"/>
    </source>
</evidence>
<accession>A0A6J7LF64</accession>
<name>A0A6J7LF64_9ZZZZ</name>
<evidence type="ECO:0000313" key="2">
    <source>
        <dbReference type="EMBL" id="CAB4965752.1"/>
    </source>
</evidence>
<feature type="transmembrane region" description="Helical" evidence="1">
    <location>
        <begin position="74"/>
        <end position="94"/>
    </location>
</feature>
<gene>
    <name evidence="2" type="ORF">UFOPK3772_02705</name>
</gene>
<feature type="transmembrane region" description="Helical" evidence="1">
    <location>
        <begin position="38"/>
        <end position="62"/>
    </location>
</feature>
<proteinExistence type="predicted"/>
<keyword evidence="1" id="KW-0812">Transmembrane</keyword>
<feature type="transmembrane region" description="Helical" evidence="1">
    <location>
        <begin position="12"/>
        <end position="32"/>
    </location>
</feature>
<sequence>MPGELKGLRGPHPIKAVLVVVIIVVIQIALPSEVTPGPAWLIIVVELSGIPIVFISRTLGMVATKRFRHVMDVYFFLLICSGATNAFLLLVAALDDSGSSGIALLFAGFGVLAINVLTFGLIYWWIDGGGPLRRMQGQVTRWDFQFPQQQALVEEWHPMLFDYLYVAYTNILAFSPTDAMPLTHRVKLLFTVQSAISVLTVVVTVGHAINVLST</sequence>
<keyword evidence="1" id="KW-0472">Membrane</keyword>
<keyword evidence="1" id="KW-1133">Transmembrane helix</keyword>
<reference evidence="2" key="1">
    <citation type="submission" date="2020-05" db="EMBL/GenBank/DDBJ databases">
        <authorList>
            <person name="Chiriac C."/>
            <person name="Salcher M."/>
            <person name="Ghai R."/>
            <person name="Kavagutti S V."/>
        </authorList>
    </citation>
    <scope>NUCLEOTIDE SEQUENCE</scope>
</reference>
<feature type="transmembrane region" description="Helical" evidence="1">
    <location>
        <begin position="100"/>
        <end position="126"/>
    </location>
</feature>
<feature type="transmembrane region" description="Helical" evidence="1">
    <location>
        <begin position="188"/>
        <end position="209"/>
    </location>
</feature>
<dbReference type="EMBL" id="CAFBNE010000114">
    <property type="protein sequence ID" value="CAB4965752.1"/>
    <property type="molecule type" value="Genomic_DNA"/>
</dbReference>
<protein>
    <submittedName>
        <fullName evidence="2">Unannotated protein</fullName>
    </submittedName>
</protein>
<organism evidence="2">
    <name type="scientific">freshwater metagenome</name>
    <dbReference type="NCBI Taxonomy" id="449393"/>
    <lineage>
        <taxon>unclassified sequences</taxon>
        <taxon>metagenomes</taxon>
        <taxon>ecological metagenomes</taxon>
    </lineage>
</organism>